<evidence type="ECO:0000256" key="3">
    <source>
        <dbReference type="ARBA" id="ARBA00011928"/>
    </source>
</evidence>
<dbReference type="InterPro" id="IPR050432">
    <property type="entry name" value="FAD-linked_Oxidoreductases_BP"/>
</dbReference>
<dbReference type="OrthoDB" id="415825at2759"/>
<name>A0A6A4Q3F2_LUPAL</name>
<dbReference type="Pfam" id="PF01565">
    <property type="entry name" value="FAD_binding_4"/>
    <property type="match status" value="1"/>
</dbReference>
<dbReference type="InterPro" id="IPR036318">
    <property type="entry name" value="FAD-bd_PCMH-like_sf"/>
</dbReference>
<dbReference type="PROSITE" id="PS51387">
    <property type="entry name" value="FAD_PCMH"/>
    <property type="match status" value="1"/>
</dbReference>
<keyword evidence="4" id="KW-0285">Flavoprotein</keyword>
<dbReference type="InterPro" id="IPR016166">
    <property type="entry name" value="FAD-bd_PCMH"/>
</dbReference>
<dbReference type="SUPFAM" id="SSF55103">
    <property type="entry name" value="FAD-linked oxidases, C-terminal domain"/>
    <property type="match status" value="1"/>
</dbReference>
<dbReference type="InterPro" id="IPR016170">
    <property type="entry name" value="Cytok_DH_C_sf"/>
</dbReference>
<dbReference type="Proteomes" id="UP000447434">
    <property type="component" value="Chromosome 8"/>
</dbReference>
<keyword evidence="10" id="KW-1185">Reference proteome</keyword>
<feature type="domain" description="FAD-binding PCMH-type" evidence="8">
    <location>
        <begin position="41"/>
        <end position="218"/>
    </location>
</feature>
<gene>
    <name evidence="9" type="ORF">Lalb_Chr08g0232221</name>
</gene>
<comment type="cofactor">
    <cofactor evidence="1">
        <name>FAD</name>
        <dbReference type="ChEBI" id="CHEBI:57692"/>
    </cofactor>
</comment>
<dbReference type="GO" id="GO:0071949">
    <property type="term" value="F:FAD binding"/>
    <property type="evidence" value="ECO:0007669"/>
    <property type="project" value="InterPro"/>
</dbReference>
<dbReference type="GO" id="GO:0019139">
    <property type="term" value="F:cytokinin dehydrogenase activity"/>
    <property type="evidence" value="ECO:0007669"/>
    <property type="project" value="UniProtKB-EC"/>
</dbReference>
<dbReference type="InterPro" id="IPR016169">
    <property type="entry name" value="FAD-bd_PCMH_sub2"/>
</dbReference>
<dbReference type="GO" id="GO:0009690">
    <property type="term" value="P:cytokinin metabolic process"/>
    <property type="evidence" value="ECO:0007669"/>
    <property type="project" value="InterPro"/>
</dbReference>
<proteinExistence type="inferred from homology"/>
<comment type="similarity">
    <text evidence="2">Belongs to the oxygen-dependent FAD-linked oxidoreductase family.</text>
</comment>
<dbReference type="PANTHER" id="PTHR13878:SF163">
    <property type="entry name" value="CYTOKININ DEHYDROGENASE"/>
    <property type="match status" value="1"/>
</dbReference>
<comment type="catalytic activity">
    <reaction evidence="7">
        <text>N(6)-dimethylallyladenine + A + H2O = 3-methyl-2-butenal + adenine + AH2</text>
        <dbReference type="Rhea" id="RHEA:13625"/>
        <dbReference type="ChEBI" id="CHEBI:13193"/>
        <dbReference type="ChEBI" id="CHEBI:15377"/>
        <dbReference type="ChEBI" id="CHEBI:15825"/>
        <dbReference type="ChEBI" id="CHEBI:16708"/>
        <dbReference type="ChEBI" id="CHEBI:17499"/>
        <dbReference type="ChEBI" id="CHEBI:17660"/>
        <dbReference type="EC" id="1.5.99.12"/>
    </reaction>
</comment>
<protein>
    <recommendedName>
        <fullName evidence="3">cytokinin dehydrogenase</fullName>
        <ecNumber evidence="3">1.5.99.12</ecNumber>
    </recommendedName>
</protein>
<dbReference type="InterPro" id="IPR016167">
    <property type="entry name" value="FAD-bd_PCMH_sub1"/>
</dbReference>
<dbReference type="EC" id="1.5.99.12" evidence="3"/>
<evidence type="ECO:0000313" key="10">
    <source>
        <dbReference type="Proteomes" id="UP000447434"/>
    </source>
</evidence>
<dbReference type="Pfam" id="PF09265">
    <property type="entry name" value="Cytokin-bind"/>
    <property type="match status" value="1"/>
</dbReference>
<dbReference type="Gene3D" id="3.40.462.10">
    <property type="entry name" value="FAD-linked oxidases, C-terminal domain"/>
    <property type="match status" value="1"/>
</dbReference>
<evidence type="ECO:0000256" key="2">
    <source>
        <dbReference type="ARBA" id="ARBA00005466"/>
    </source>
</evidence>
<dbReference type="AlphaFoldDB" id="A0A6A4Q3F2"/>
<comment type="caution">
    <text evidence="9">The sequence shown here is derived from an EMBL/GenBank/DDBJ whole genome shotgun (WGS) entry which is preliminary data.</text>
</comment>
<keyword evidence="5" id="KW-0274">FAD</keyword>
<evidence type="ECO:0000313" key="9">
    <source>
        <dbReference type="EMBL" id="KAE9608129.1"/>
    </source>
</evidence>
<evidence type="ECO:0000259" key="8">
    <source>
        <dbReference type="PROSITE" id="PS51387"/>
    </source>
</evidence>
<sequence length="497" mass="56363">MGSKKHPHPWSPLQAPKDLAQKLSLDPETLSLASSDFGLIDHKTPLAVFEPSHVSDIVNLVKYSNSLPIPFTIAPKGKGHSTHGQAMTQDGVVVNMTRLSDFRNGSGIIVYDEYVDVGGEQLWIDVLHETLKHGLTPLSWTDYMYLTVGGTLSNAGINGTAFRFGPQISNVLQLDLVTGKGDIVTCSHNNNSELFYAVLGGLGQFGIITRARIALGPAPTRVKWLHLLYTDFSAFIEDQEHLISFHERNETKGADHIAGYILVNHPSLSLSFYPQNDHSRITSLVTEYGIIYSLELVKYYDNNSQALVNEEVQNLLKVLKFIPSFSFEKDVSYEEFHNRLHASELDLKPKGLWDVPHPWMDLFVPKSRISDFNEGVLKGIILKENILVRTLIFYPMNRNKWDDRMSAIIPDEYIFYALGFFRATGFDQVEVETSEAQNQHILQFCKDNGIKSKVYLASYKTQEEWVEHYGSKWKIIEKRKAEFDPKRILSPGQRIFN</sequence>
<evidence type="ECO:0000256" key="7">
    <source>
        <dbReference type="ARBA" id="ARBA00048224"/>
    </source>
</evidence>
<dbReference type="SUPFAM" id="SSF56176">
    <property type="entry name" value="FAD-binding/transporter-associated domain-like"/>
    <property type="match status" value="1"/>
</dbReference>
<dbReference type="EMBL" id="WOCE01000008">
    <property type="protein sequence ID" value="KAE9608129.1"/>
    <property type="molecule type" value="Genomic_DNA"/>
</dbReference>
<evidence type="ECO:0000256" key="6">
    <source>
        <dbReference type="ARBA" id="ARBA00023002"/>
    </source>
</evidence>
<evidence type="ECO:0000256" key="5">
    <source>
        <dbReference type="ARBA" id="ARBA00022827"/>
    </source>
</evidence>
<dbReference type="Gene3D" id="3.30.465.10">
    <property type="match status" value="1"/>
</dbReference>
<dbReference type="PANTHER" id="PTHR13878">
    <property type="entry name" value="GULONOLACTONE OXIDASE"/>
    <property type="match status" value="1"/>
</dbReference>
<dbReference type="Gene3D" id="3.30.43.10">
    <property type="entry name" value="Uridine Diphospho-n-acetylenolpyruvylglucosamine Reductase, domain 2"/>
    <property type="match status" value="1"/>
</dbReference>
<keyword evidence="6" id="KW-0560">Oxidoreductase</keyword>
<evidence type="ECO:0000256" key="1">
    <source>
        <dbReference type="ARBA" id="ARBA00001974"/>
    </source>
</evidence>
<dbReference type="InterPro" id="IPR006094">
    <property type="entry name" value="Oxid_FAD_bind_N"/>
</dbReference>
<dbReference type="InterPro" id="IPR015345">
    <property type="entry name" value="Cytokinin_DH_FAD/cytokin-bd"/>
</dbReference>
<dbReference type="InterPro" id="IPR016164">
    <property type="entry name" value="FAD-linked_Oxase-like_C"/>
</dbReference>
<evidence type="ECO:0000256" key="4">
    <source>
        <dbReference type="ARBA" id="ARBA00022630"/>
    </source>
</evidence>
<accession>A0A6A4Q3F2</accession>
<organism evidence="9 10">
    <name type="scientific">Lupinus albus</name>
    <name type="common">White lupine</name>
    <name type="synonym">Lupinus termis</name>
    <dbReference type="NCBI Taxonomy" id="3870"/>
    <lineage>
        <taxon>Eukaryota</taxon>
        <taxon>Viridiplantae</taxon>
        <taxon>Streptophyta</taxon>
        <taxon>Embryophyta</taxon>
        <taxon>Tracheophyta</taxon>
        <taxon>Spermatophyta</taxon>
        <taxon>Magnoliopsida</taxon>
        <taxon>eudicotyledons</taxon>
        <taxon>Gunneridae</taxon>
        <taxon>Pentapetalae</taxon>
        <taxon>rosids</taxon>
        <taxon>fabids</taxon>
        <taxon>Fabales</taxon>
        <taxon>Fabaceae</taxon>
        <taxon>Papilionoideae</taxon>
        <taxon>50 kb inversion clade</taxon>
        <taxon>genistoids sensu lato</taxon>
        <taxon>core genistoids</taxon>
        <taxon>Genisteae</taxon>
        <taxon>Lupinus</taxon>
    </lineage>
</organism>
<reference evidence="10" key="1">
    <citation type="journal article" date="2020" name="Nat. Commun.">
        <title>Genome sequence of the cluster root forming white lupin.</title>
        <authorList>
            <person name="Hufnagel B."/>
            <person name="Marques A."/>
            <person name="Soriano A."/>
            <person name="Marques L."/>
            <person name="Divol F."/>
            <person name="Doumas P."/>
            <person name="Sallet E."/>
            <person name="Mancinotti D."/>
            <person name="Carrere S."/>
            <person name="Marande W."/>
            <person name="Arribat S."/>
            <person name="Keller J."/>
            <person name="Huneau C."/>
            <person name="Blein T."/>
            <person name="Aime D."/>
            <person name="Laguerre M."/>
            <person name="Taylor J."/>
            <person name="Schubert V."/>
            <person name="Nelson M."/>
            <person name="Geu-Flores F."/>
            <person name="Crespi M."/>
            <person name="Gallardo-Guerrero K."/>
            <person name="Delaux P.-M."/>
            <person name="Salse J."/>
            <person name="Berges H."/>
            <person name="Guyot R."/>
            <person name="Gouzy J."/>
            <person name="Peret B."/>
        </authorList>
    </citation>
    <scope>NUCLEOTIDE SEQUENCE [LARGE SCALE GENOMIC DNA]</scope>
    <source>
        <strain evidence="10">cv. Amiga</strain>
    </source>
</reference>